<dbReference type="AlphaFoldDB" id="A0A511YWN6"/>
<gene>
    <name evidence="2" type="ORF">AFE02nite_13320</name>
</gene>
<comment type="caution">
    <text evidence="2">The sequence shown here is derived from an EMBL/GenBank/DDBJ whole genome shotgun (WGS) entry which is preliminary data.</text>
</comment>
<sequence>MSTTPEDSWADAGLVPPEDARIPTPERGTMPVDPARQPAAPRPDLAAEAAEAAEYRADPDEPADADEVPAELPTDAGEADALEQALGARGLPPEPPRARDDAAEHDLIEQAQDVPDDDEEYPTA</sequence>
<reference evidence="2 3" key="1">
    <citation type="submission" date="2019-07" db="EMBL/GenBank/DDBJ databases">
        <title>Whole genome shotgun sequence of Actinotalea fermentans NBRC 105374.</title>
        <authorList>
            <person name="Hosoyama A."/>
            <person name="Uohara A."/>
            <person name="Ohji S."/>
            <person name="Ichikawa N."/>
        </authorList>
    </citation>
    <scope>NUCLEOTIDE SEQUENCE [LARGE SCALE GENOMIC DNA]</scope>
    <source>
        <strain evidence="2 3">NBRC 105374</strain>
    </source>
</reference>
<feature type="compositionally biased region" description="Low complexity" evidence="1">
    <location>
        <begin position="31"/>
        <end position="52"/>
    </location>
</feature>
<feature type="region of interest" description="Disordered" evidence="1">
    <location>
        <begin position="1"/>
        <end position="124"/>
    </location>
</feature>
<evidence type="ECO:0008006" key="4">
    <source>
        <dbReference type="Google" id="ProtNLM"/>
    </source>
</evidence>
<evidence type="ECO:0000256" key="1">
    <source>
        <dbReference type="SAM" id="MobiDB-lite"/>
    </source>
</evidence>
<dbReference type="RefSeq" id="WP_146819309.1">
    <property type="nucleotide sequence ID" value="NZ_BJYK01000002.1"/>
</dbReference>
<feature type="compositionally biased region" description="Acidic residues" evidence="1">
    <location>
        <begin position="60"/>
        <end position="69"/>
    </location>
</feature>
<dbReference type="EMBL" id="BJYK01000002">
    <property type="protein sequence ID" value="GEN79598.1"/>
    <property type="molecule type" value="Genomic_DNA"/>
</dbReference>
<name>A0A511YWN6_9CELL</name>
<feature type="compositionally biased region" description="Acidic residues" evidence="1">
    <location>
        <begin position="114"/>
        <end position="124"/>
    </location>
</feature>
<proteinExistence type="predicted"/>
<organism evidence="2 3">
    <name type="scientific">Actinotalea fermentans</name>
    <dbReference type="NCBI Taxonomy" id="43671"/>
    <lineage>
        <taxon>Bacteria</taxon>
        <taxon>Bacillati</taxon>
        <taxon>Actinomycetota</taxon>
        <taxon>Actinomycetes</taxon>
        <taxon>Micrococcales</taxon>
        <taxon>Cellulomonadaceae</taxon>
        <taxon>Actinotalea</taxon>
    </lineage>
</organism>
<evidence type="ECO:0000313" key="3">
    <source>
        <dbReference type="Proteomes" id="UP000321484"/>
    </source>
</evidence>
<evidence type="ECO:0000313" key="2">
    <source>
        <dbReference type="EMBL" id="GEN79598.1"/>
    </source>
</evidence>
<dbReference type="Proteomes" id="UP000321484">
    <property type="component" value="Unassembled WGS sequence"/>
</dbReference>
<dbReference type="OrthoDB" id="5148094at2"/>
<feature type="compositionally biased region" description="Basic and acidic residues" evidence="1">
    <location>
        <begin position="96"/>
        <end position="108"/>
    </location>
</feature>
<protein>
    <recommendedName>
        <fullName evidence="4">DUF5709 domain-containing protein</fullName>
    </recommendedName>
</protein>
<keyword evidence="3" id="KW-1185">Reference proteome</keyword>
<accession>A0A511YWN6</accession>